<dbReference type="AlphaFoldDB" id="A0A1B6KN76"/>
<protein>
    <submittedName>
        <fullName evidence="3">Uncharacterized protein</fullName>
    </submittedName>
</protein>
<proteinExistence type="predicted"/>
<dbReference type="PANTHER" id="PTHR45617">
    <property type="entry name" value="LEUCINE RICH REPEAT FAMILY PROTEIN"/>
    <property type="match status" value="1"/>
</dbReference>
<gene>
    <name evidence="3" type="ORF">g.24621</name>
</gene>
<dbReference type="SMART" id="SM00369">
    <property type="entry name" value="LRR_TYP"/>
    <property type="match status" value="4"/>
</dbReference>
<dbReference type="SUPFAM" id="SSF52047">
    <property type="entry name" value="RNI-like"/>
    <property type="match status" value="1"/>
</dbReference>
<accession>A0A1B6KN76</accession>
<dbReference type="PRINTS" id="PR00019">
    <property type="entry name" value="LEURICHRPT"/>
</dbReference>
<evidence type="ECO:0000256" key="1">
    <source>
        <dbReference type="ARBA" id="ARBA00022614"/>
    </source>
</evidence>
<dbReference type="PROSITE" id="PS51450">
    <property type="entry name" value="LRR"/>
    <property type="match status" value="2"/>
</dbReference>
<dbReference type="Pfam" id="PF00560">
    <property type="entry name" value="LRR_1"/>
    <property type="match status" value="2"/>
</dbReference>
<dbReference type="EMBL" id="GEBQ01027323">
    <property type="protein sequence ID" value="JAT12654.1"/>
    <property type="molecule type" value="Transcribed_RNA"/>
</dbReference>
<dbReference type="Gene3D" id="3.80.10.10">
    <property type="entry name" value="Ribonuclease Inhibitor"/>
    <property type="match status" value="2"/>
</dbReference>
<keyword evidence="1" id="KW-0433">Leucine-rich repeat</keyword>
<dbReference type="InterPro" id="IPR003591">
    <property type="entry name" value="Leu-rich_rpt_typical-subtyp"/>
</dbReference>
<evidence type="ECO:0000313" key="3">
    <source>
        <dbReference type="EMBL" id="JAT12654.1"/>
    </source>
</evidence>
<evidence type="ECO:0000256" key="2">
    <source>
        <dbReference type="ARBA" id="ARBA00022737"/>
    </source>
</evidence>
<organism evidence="3">
    <name type="scientific">Graphocephala atropunctata</name>
    <dbReference type="NCBI Taxonomy" id="36148"/>
    <lineage>
        <taxon>Eukaryota</taxon>
        <taxon>Metazoa</taxon>
        <taxon>Ecdysozoa</taxon>
        <taxon>Arthropoda</taxon>
        <taxon>Hexapoda</taxon>
        <taxon>Insecta</taxon>
        <taxon>Pterygota</taxon>
        <taxon>Neoptera</taxon>
        <taxon>Paraneoptera</taxon>
        <taxon>Hemiptera</taxon>
        <taxon>Auchenorrhyncha</taxon>
        <taxon>Membracoidea</taxon>
        <taxon>Cicadellidae</taxon>
        <taxon>Cicadellinae</taxon>
        <taxon>Cicadellini</taxon>
        <taxon>Graphocephala</taxon>
    </lineage>
</organism>
<feature type="non-terminal residue" evidence="3">
    <location>
        <position position="274"/>
    </location>
</feature>
<keyword evidence="2" id="KW-0677">Repeat</keyword>
<reference evidence="3" key="1">
    <citation type="submission" date="2015-11" db="EMBL/GenBank/DDBJ databases">
        <title>De novo transcriptome assembly of four potential Pierce s Disease insect vectors from Arizona vineyards.</title>
        <authorList>
            <person name="Tassone E.E."/>
        </authorList>
    </citation>
    <scope>NUCLEOTIDE SEQUENCE</scope>
</reference>
<feature type="non-terminal residue" evidence="3">
    <location>
        <position position="1"/>
    </location>
</feature>
<dbReference type="InterPro" id="IPR001611">
    <property type="entry name" value="Leu-rich_rpt"/>
</dbReference>
<sequence length="274" mass="31391">YLGPKWGSKVIVLSQHEGEAEQEYAREPQPQPSPFYKTDLLPTTTTAASKLPDIYNKWRERFGKPTPVYWRSNTRKQWGTTTTTTSRSMPVTQRGLGDWTVLNLTYTSITGEELKVLLSQLSVNDKAQLQHLYLSHNNITGFSVFTFPLESEVHLTELSLDNNPLYQLSYDTRFEISRLHSLKMLNLSRCGLSYIDVPYSSSLQTLDLSHNLMSGLPAYLERLPNLNRLLLDGNRIHYLHYFQSTPNLQVLSLSSNELYYVGNSTYSPFQSLNN</sequence>
<dbReference type="InterPro" id="IPR032675">
    <property type="entry name" value="LRR_dom_sf"/>
</dbReference>
<name>A0A1B6KN76_9HEMI</name>